<feature type="transmembrane region" description="Helical" evidence="10">
    <location>
        <begin position="997"/>
        <end position="1019"/>
    </location>
</feature>
<evidence type="ECO:0000256" key="1">
    <source>
        <dbReference type="ARBA" id="ARBA00004141"/>
    </source>
</evidence>
<evidence type="ECO:0000256" key="6">
    <source>
        <dbReference type="ARBA" id="ARBA00022840"/>
    </source>
</evidence>
<evidence type="ECO:0000256" key="8">
    <source>
        <dbReference type="ARBA" id="ARBA00023136"/>
    </source>
</evidence>
<evidence type="ECO:0000256" key="7">
    <source>
        <dbReference type="ARBA" id="ARBA00022989"/>
    </source>
</evidence>
<feature type="transmembrane region" description="Helical" evidence="10">
    <location>
        <begin position="902"/>
        <end position="923"/>
    </location>
</feature>
<dbReference type="Pfam" id="PF00005">
    <property type="entry name" value="ABC_tran"/>
    <property type="match status" value="1"/>
</dbReference>
<keyword evidence="14" id="KW-1185">Reference proteome</keyword>
<reference evidence="13" key="1">
    <citation type="submission" date="2020-08" db="EMBL/GenBank/DDBJ databases">
        <title>Plant Genome Project.</title>
        <authorList>
            <person name="Zhang R.-G."/>
        </authorList>
    </citation>
    <scope>NUCLEOTIDE SEQUENCE</scope>
    <source>
        <strain evidence="13">WSP0</strain>
        <tissue evidence="13">Leaf</tissue>
    </source>
</reference>
<dbReference type="Proteomes" id="UP000823749">
    <property type="component" value="Chromosome 4"/>
</dbReference>
<evidence type="ECO:0000313" key="14">
    <source>
        <dbReference type="Proteomes" id="UP000823749"/>
    </source>
</evidence>
<evidence type="ECO:0000259" key="12">
    <source>
        <dbReference type="PROSITE" id="PS50893"/>
    </source>
</evidence>
<dbReference type="GO" id="GO:0016887">
    <property type="term" value="F:ATP hydrolysis activity"/>
    <property type="evidence" value="ECO:0007669"/>
    <property type="project" value="InterPro"/>
</dbReference>
<evidence type="ECO:0000256" key="3">
    <source>
        <dbReference type="ARBA" id="ARBA00022448"/>
    </source>
</evidence>
<keyword evidence="7 10" id="KW-1133">Transmembrane helix</keyword>
<keyword evidence="6" id="KW-0067">ATP-binding</keyword>
<dbReference type="GO" id="GO:0005524">
    <property type="term" value="F:ATP binding"/>
    <property type="evidence" value="ECO:0007669"/>
    <property type="project" value="UniProtKB-KW"/>
</dbReference>
<dbReference type="Gene3D" id="3.40.50.300">
    <property type="entry name" value="P-loop containing nucleotide triphosphate hydrolases"/>
    <property type="match status" value="1"/>
</dbReference>
<comment type="caution">
    <text evidence="13">The sequence shown here is derived from an EMBL/GenBank/DDBJ whole genome shotgun (WGS) entry which is preliminary data.</text>
</comment>
<accession>A0AAV6KM84</accession>
<feature type="region of interest" description="Disordered" evidence="9">
    <location>
        <begin position="287"/>
        <end position="336"/>
    </location>
</feature>
<keyword evidence="4 10" id="KW-0812">Transmembrane</keyword>
<proteinExistence type="inferred from homology"/>
<comment type="similarity">
    <text evidence="2">Belongs to the ABC transporter superfamily. ABCG family. Eye pigment precursor importer (TC 3.A.1.204) subfamily.</text>
</comment>
<feature type="signal peptide" evidence="11">
    <location>
        <begin position="1"/>
        <end position="34"/>
    </location>
</feature>
<sequence>MTVTSRAGVNNACWVMKFLFFLILLSGFFPCAWCADGDDDSQSSNAAMSPFVTALIYSQISNFTSVFNKDITENLGFCIKDVDADWNGAFNFSNNLDFVTNCVKQIKGDVTRRLCTAAEIKFYFNSFLERGSSNAQFLRPNKNCNLTSWVPGCESGWASTVAPNVKVELKNSKDIPERTLDSQPCCEGFFCPQGITCMIPCFKLSTCNANTANQNIHAYGIILIAALSMVLLIIYNFSDQIISTRYKRLAKSREAAARSARETAQARERWKSAKNVAKKRAVGLQQQLSRTFSRKTTSKQSDQLKLPGHAVLPPMVPSNPSSAQQSSPAPKVNKKEPSNLTKMLHSLDDHPESNEGFNLEIGDRNIKKQMPKQAKQLHTKSQIFKYAYGQLEKEKAQEQKNKNLTFSGIISMATDDEIRTRLPIEIAFKDLTLTLKGKKKHLMRSITGKFMPGRVSAVMGPSGAGKTTFLSALAGKVAGCTMSGSILINGKVDSIHSYKKIIGFVPQDDVVHGNLTVEENLRFSARCRLADDLPKADKVLVVERVIECLGLQGVRDSLVGTVEKRGISGGQRKRVNVGLEMVMEPSLLILDEPTSGLDSSSSNLLLRALRREALEGVNICMVVHQPSYALFKMFDDLVLLAKGGLTVYHGSVKRVEEYFAGLGITVPERVNPPDHFIDILEGIVKPGTGVTVQQLPVRWMLHNGYPVPPDMMHFCDQIEASSKGTNSNPDVASEQSFAGDLWQDMMFNVECKRDSLEHNFLKTHDLSNRVTPGVMRQYRYFLGRVGKQRLREAKIQAADYLILLLAGAALGTLAKVSDETFGALGYTYTVIAISLLCKIAALRSFSLDKIHYWRESSSGMSSLAYFLSKDTIDHFNTVVKPLVYLSMFYFFNNPRSSFQDNYAVLLCLVYCVTGMAYVFALLLEPSPAQLWSVLLPVVLTLIANQDKDTAVAKYVGNFSYPKWALEAFVIANAERYSGVWLITRCGSLMESGYDLDNWTRCLIFLVLSGVLSRFIAFFFTKSPATSQQNTNVKHHVMLKLKTGKVPCQGKEELHRNSSFSRYVQLYSVACLKLGAGPRGLVDWGLVVELRASSELLGSPFEVALL</sequence>
<keyword evidence="8 10" id="KW-0472">Membrane</keyword>
<feature type="transmembrane region" description="Helical" evidence="10">
    <location>
        <begin position="216"/>
        <end position="238"/>
    </location>
</feature>
<keyword evidence="3" id="KW-0813">Transport</keyword>
<dbReference type="InterPro" id="IPR003593">
    <property type="entry name" value="AAA+_ATPase"/>
</dbReference>
<dbReference type="PROSITE" id="PS00211">
    <property type="entry name" value="ABC_TRANSPORTER_1"/>
    <property type="match status" value="1"/>
</dbReference>
<dbReference type="PANTHER" id="PTHR48041:SF45">
    <property type="entry name" value="WHITE-BROWN COMPLEX HOMOLOG PROTEIN 30"/>
    <property type="match status" value="1"/>
</dbReference>
<feature type="region of interest" description="Disordered" evidence="9">
    <location>
        <begin position="263"/>
        <end position="282"/>
    </location>
</feature>
<dbReference type="InterPro" id="IPR027417">
    <property type="entry name" value="P-loop_NTPase"/>
</dbReference>
<gene>
    <name evidence="13" type="ORF">RHGRI_011524</name>
</gene>
<feature type="domain" description="ABC transporter" evidence="12">
    <location>
        <begin position="426"/>
        <end position="668"/>
    </location>
</feature>
<dbReference type="SUPFAM" id="SSF52540">
    <property type="entry name" value="P-loop containing nucleoside triphosphate hydrolases"/>
    <property type="match status" value="1"/>
</dbReference>
<dbReference type="InterPro" id="IPR003439">
    <property type="entry name" value="ABC_transporter-like_ATP-bd"/>
</dbReference>
<dbReference type="PROSITE" id="PS50893">
    <property type="entry name" value="ABC_TRANSPORTER_2"/>
    <property type="match status" value="1"/>
</dbReference>
<evidence type="ECO:0000256" key="4">
    <source>
        <dbReference type="ARBA" id="ARBA00022692"/>
    </source>
</evidence>
<feature type="transmembrane region" description="Helical" evidence="10">
    <location>
        <begin position="826"/>
        <end position="845"/>
    </location>
</feature>
<dbReference type="InterPro" id="IPR017871">
    <property type="entry name" value="ABC_transporter-like_CS"/>
</dbReference>
<feature type="compositionally biased region" description="Low complexity" evidence="9">
    <location>
        <begin position="318"/>
        <end position="330"/>
    </location>
</feature>
<dbReference type="EMBL" id="JACTNZ010000004">
    <property type="protein sequence ID" value="KAG5553656.1"/>
    <property type="molecule type" value="Genomic_DNA"/>
</dbReference>
<dbReference type="GO" id="GO:0016020">
    <property type="term" value="C:membrane"/>
    <property type="evidence" value="ECO:0007669"/>
    <property type="project" value="UniProtKB-SubCell"/>
</dbReference>
<evidence type="ECO:0000256" key="2">
    <source>
        <dbReference type="ARBA" id="ARBA00005814"/>
    </source>
</evidence>
<comment type="subcellular location">
    <subcellularLocation>
        <location evidence="1">Membrane</location>
        <topology evidence="1">Multi-pass membrane protein</topology>
    </subcellularLocation>
</comment>
<dbReference type="SMART" id="SM00382">
    <property type="entry name" value="AAA"/>
    <property type="match status" value="1"/>
</dbReference>
<name>A0AAV6KM84_9ERIC</name>
<evidence type="ECO:0000256" key="10">
    <source>
        <dbReference type="SAM" id="Phobius"/>
    </source>
</evidence>
<dbReference type="InterPro" id="IPR043926">
    <property type="entry name" value="ABCG_dom"/>
</dbReference>
<evidence type="ECO:0000313" key="13">
    <source>
        <dbReference type="EMBL" id="KAG5553656.1"/>
    </source>
</evidence>
<protein>
    <recommendedName>
        <fullName evidence="12">ABC transporter domain-containing protein</fullName>
    </recommendedName>
</protein>
<evidence type="ECO:0000256" key="11">
    <source>
        <dbReference type="SAM" id="SignalP"/>
    </source>
</evidence>
<dbReference type="FunFam" id="3.40.50.300:FF:000367">
    <property type="entry name" value="ABC transporter G family member 24"/>
    <property type="match status" value="1"/>
</dbReference>
<dbReference type="Pfam" id="PF19055">
    <property type="entry name" value="ABC2_membrane_7"/>
    <property type="match status" value="1"/>
</dbReference>
<dbReference type="PANTHER" id="PTHR48041">
    <property type="entry name" value="ABC TRANSPORTER G FAMILY MEMBER 28"/>
    <property type="match status" value="1"/>
</dbReference>
<dbReference type="InterPro" id="IPR050352">
    <property type="entry name" value="ABCG_transporters"/>
</dbReference>
<organism evidence="13 14">
    <name type="scientific">Rhododendron griersonianum</name>
    <dbReference type="NCBI Taxonomy" id="479676"/>
    <lineage>
        <taxon>Eukaryota</taxon>
        <taxon>Viridiplantae</taxon>
        <taxon>Streptophyta</taxon>
        <taxon>Embryophyta</taxon>
        <taxon>Tracheophyta</taxon>
        <taxon>Spermatophyta</taxon>
        <taxon>Magnoliopsida</taxon>
        <taxon>eudicotyledons</taxon>
        <taxon>Gunneridae</taxon>
        <taxon>Pentapetalae</taxon>
        <taxon>asterids</taxon>
        <taxon>Ericales</taxon>
        <taxon>Ericaceae</taxon>
        <taxon>Ericoideae</taxon>
        <taxon>Rhodoreae</taxon>
        <taxon>Rhododendron</taxon>
    </lineage>
</organism>
<evidence type="ECO:0000256" key="5">
    <source>
        <dbReference type="ARBA" id="ARBA00022741"/>
    </source>
</evidence>
<keyword evidence="11" id="KW-0732">Signal</keyword>
<dbReference type="GO" id="GO:0140359">
    <property type="term" value="F:ABC-type transporter activity"/>
    <property type="evidence" value="ECO:0007669"/>
    <property type="project" value="InterPro"/>
</dbReference>
<evidence type="ECO:0000256" key="9">
    <source>
        <dbReference type="SAM" id="MobiDB-lite"/>
    </source>
</evidence>
<feature type="chain" id="PRO_5043786922" description="ABC transporter domain-containing protein" evidence="11">
    <location>
        <begin position="35"/>
        <end position="1105"/>
    </location>
</feature>
<dbReference type="AlphaFoldDB" id="A0AAV6KM84"/>
<keyword evidence="5" id="KW-0547">Nucleotide-binding</keyword>
<dbReference type="CDD" id="cd03213">
    <property type="entry name" value="ABCG_EPDR"/>
    <property type="match status" value="1"/>
</dbReference>